<evidence type="ECO:0000313" key="5">
    <source>
        <dbReference type="EMBL" id="MDO7842591.1"/>
    </source>
</evidence>
<dbReference type="EMBL" id="JAUQSZ010000005">
    <property type="protein sequence ID" value="MDO7842591.1"/>
    <property type="molecule type" value="Genomic_DNA"/>
</dbReference>
<dbReference type="Gene3D" id="1.25.40.10">
    <property type="entry name" value="Tetratricopeptide repeat domain"/>
    <property type="match status" value="2"/>
</dbReference>
<accession>A0ABT8ZYE6</accession>
<dbReference type="Gene3D" id="2.60.40.3140">
    <property type="match status" value="1"/>
</dbReference>
<dbReference type="InterPro" id="IPR038765">
    <property type="entry name" value="Papain-like_cys_pep_sf"/>
</dbReference>
<feature type="domain" description="DUF3857" evidence="4">
    <location>
        <begin position="62"/>
        <end position="224"/>
    </location>
</feature>
<evidence type="ECO:0000256" key="1">
    <source>
        <dbReference type="ARBA" id="ARBA00022737"/>
    </source>
</evidence>
<evidence type="ECO:0000259" key="4">
    <source>
        <dbReference type="Pfam" id="PF12969"/>
    </source>
</evidence>
<dbReference type="SMART" id="SM00028">
    <property type="entry name" value="TPR"/>
    <property type="match status" value="5"/>
</dbReference>
<dbReference type="Pfam" id="PF13432">
    <property type="entry name" value="TPR_16"/>
    <property type="match status" value="1"/>
</dbReference>
<dbReference type="RefSeq" id="WP_304561046.1">
    <property type="nucleotide sequence ID" value="NZ_JAUQSZ010000005.1"/>
</dbReference>
<dbReference type="PANTHER" id="PTHR44858:SF1">
    <property type="entry name" value="UDP-N-ACETYLGLUCOSAMINE--PEPTIDE N-ACETYLGLUCOSAMINYLTRANSFERASE SPINDLY-RELATED"/>
    <property type="match status" value="1"/>
</dbReference>
<dbReference type="InterPro" id="IPR011990">
    <property type="entry name" value="TPR-like_helical_dom_sf"/>
</dbReference>
<dbReference type="SUPFAM" id="SSF54001">
    <property type="entry name" value="Cysteine proteinases"/>
    <property type="match status" value="1"/>
</dbReference>
<dbReference type="InterPro" id="IPR024618">
    <property type="entry name" value="DUF3857"/>
</dbReference>
<evidence type="ECO:0000313" key="6">
    <source>
        <dbReference type="Proteomes" id="UP001176468"/>
    </source>
</evidence>
<dbReference type="Pfam" id="PF12969">
    <property type="entry name" value="DUF3857"/>
    <property type="match status" value="1"/>
</dbReference>
<comment type="caution">
    <text evidence="5">The sequence shown here is derived from an EMBL/GenBank/DDBJ whole genome shotgun (WGS) entry which is preliminary data.</text>
</comment>
<name>A0ABT8ZYE6_9SPHN</name>
<keyword evidence="1" id="KW-0677">Repeat</keyword>
<keyword evidence="6" id="KW-1185">Reference proteome</keyword>
<dbReference type="Gene3D" id="3.10.620.30">
    <property type="match status" value="1"/>
</dbReference>
<proteinExistence type="predicted"/>
<dbReference type="PANTHER" id="PTHR44858">
    <property type="entry name" value="TETRATRICOPEPTIDE REPEAT PROTEIN 6"/>
    <property type="match status" value="1"/>
</dbReference>
<dbReference type="InterPro" id="IPR050498">
    <property type="entry name" value="Ycf3"/>
</dbReference>
<feature type="signal peptide" evidence="3">
    <location>
        <begin position="1"/>
        <end position="19"/>
    </location>
</feature>
<dbReference type="SUPFAM" id="SSF48452">
    <property type="entry name" value="TPR-like"/>
    <property type="match status" value="1"/>
</dbReference>
<keyword evidence="3" id="KW-0732">Signal</keyword>
<evidence type="ECO:0000256" key="2">
    <source>
        <dbReference type="ARBA" id="ARBA00022803"/>
    </source>
</evidence>
<gene>
    <name evidence="5" type="ORF">Q5H94_09650</name>
</gene>
<keyword evidence="2" id="KW-0802">TPR repeat</keyword>
<protein>
    <submittedName>
        <fullName evidence="5">Tetratricopeptide repeat protein</fullName>
    </submittedName>
</protein>
<sequence length="935" mass="100820">MIRKLLFAALLSTAAAAHAGDKPLYQPVPDWVKPAPPIDATAIKDDAPVILQLDTQQRLKNGEVWNYTDAATRAASQQVLDAIGTLKFPWLPDKGDLIVHKLEIIRGAEHIDLLASGAKLSVLRREEGLEQRQLNGLLTATMPVEGLRVGDVLHVVASVTQKDAALGGNVQTLNGVLADPVRVQFARVRLLWPQGEKIAWKTNATGAVPQITDAGGYHQLEFRMPLAKQPEMPGDAPVRYRGPRLIEASSFADWASISKIMAPLYKTDGLIADGSPLAAEVAKIKAAESDPLKRTELALELVQGKIRYLFQGMDGGNYMPQSPAQTWSLRYGDCKAKTLLLVALLRALGVEAEPVLASSQLGDMVPGRLPLPAAFDHVLVRATIGADVLWLDGTSSGARLVDIHDTPPFGWVLPVRAAGAEPIRIPFHPAARADARVDLALDESAGVGMPAPMKITAVYRGPIAQMIHAASQQAGKEDIDKFATTLLSSFYGEGKVVTRSLKYDETTGEMTVAATGIAYPDWNKEEERYRVILDKTLAKLAFEPDRARAAWRDIPVMAGNDGNLQLRTTIILPDSMTKGGAGFTLDGAEKLSDTLAGVRIERTTSVAGGVLTIENKAQGTRMEIAPADIAAERARVSRAKTHLLRENAPAGYPALWQVVETGKKAKRFDALLALYRQDITARPDKADPLTDLAWFHEKLYLRREAIDDLTKAIAIDPDAGTYLKRARLLAELGDRDKAAADIAEARKIDPGSSAAATQLAQLEADRGHLDAALELLDDRIAEGGKEKNAFLSTKATILSESGDKDRAISTIDGAIAASPGNADLLNARCWVKGTLNVGLDTALKDCSRAIELGDSGSAALDSRAMVFFRMTRFDDALADLNAAIDRDPGQASSWFLRGVIHKQMGDAKTGQEELAAARLMQPTIDSDYAKFGIKP</sequence>
<reference evidence="5" key="1">
    <citation type="submission" date="2023-07" db="EMBL/GenBank/DDBJ databases">
        <authorList>
            <person name="Kim M.K."/>
        </authorList>
    </citation>
    <scope>NUCLEOTIDE SEQUENCE</scope>
    <source>
        <strain evidence="5">CA1-15</strain>
    </source>
</reference>
<dbReference type="InterPro" id="IPR019734">
    <property type="entry name" value="TPR_rpt"/>
</dbReference>
<organism evidence="5 6">
    <name type="scientific">Sphingomonas immobilis</name>
    <dbReference type="NCBI Taxonomy" id="3063997"/>
    <lineage>
        <taxon>Bacteria</taxon>
        <taxon>Pseudomonadati</taxon>
        <taxon>Pseudomonadota</taxon>
        <taxon>Alphaproteobacteria</taxon>
        <taxon>Sphingomonadales</taxon>
        <taxon>Sphingomonadaceae</taxon>
        <taxon>Sphingomonas</taxon>
    </lineage>
</organism>
<feature type="chain" id="PRO_5045841915" evidence="3">
    <location>
        <begin position="20"/>
        <end position="935"/>
    </location>
</feature>
<dbReference type="Proteomes" id="UP001176468">
    <property type="component" value="Unassembled WGS sequence"/>
</dbReference>
<evidence type="ECO:0000256" key="3">
    <source>
        <dbReference type="SAM" id="SignalP"/>
    </source>
</evidence>